<dbReference type="FunFam" id="3.30.950.30:FF:000001">
    <property type="entry name" value="Schlafen family member 14"/>
    <property type="match status" value="1"/>
</dbReference>
<dbReference type="OMA" id="CMEKKNI"/>
<proteinExistence type="predicted"/>
<dbReference type="Gene3D" id="3.30.950.30">
    <property type="entry name" value="Schlafen, AAA domain"/>
    <property type="match status" value="1"/>
</dbReference>
<evidence type="ECO:0000313" key="4">
    <source>
        <dbReference type="Ensembl" id="ENSPLOP00000029876.1"/>
    </source>
</evidence>
<name>A0A8C8Y8J9_PANLE</name>
<feature type="domain" description="Schlafen AlbA-2" evidence="1">
    <location>
        <begin position="108"/>
        <end position="192"/>
    </location>
</feature>
<evidence type="ECO:0000313" key="5">
    <source>
        <dbReference type="Proteomes" id="UP000694399"/>
    </source>
</evidence>
<reference evidence="4" key="2">
    <citation type="submission" date="2025-09" db="UniProtKB">
        <authorList>
            <consortium name="Ensembl"/>
        </authorList>
    </citation>
    <scope>IDENTIFICATION</scope>
</reference>
<evidence type="ECO:0000259" key="1">
    <source>
        <dbReference type="Pfam" id="PF04326"/>
    </source>
</evidence>
<dbReference type="PANTHER" id="PTHR12155:SF30">
    <property type="entry name" value="PROTEIN SLFN14"/>
    <property type="match status" value="1"/>
</dbReference>
<dbReference type="InterPro" id="IPR007421">
    <property type="entry name" value="Schlafen_AlbA_2_dom"/>
</dbReference>
<dbReference type="GO" id="GO:0016075">
    <property type="term" value="P:rRNA catabolic process"/>
    <property type="evidence" value="ECO:0007669"/>
    <property type="project" value="TreeGrafter"/>
</dbReference>
<dbReference type="GO" id="GO:0004521">
    <property type="term" value="F:RNA endonuclease activity"/>
    <property type="evidence" value="ECO:0007669"/>
    <property type="project" value="TreeGrafter"/>
</dbReference>
<keyword evidence="5" id="KW-1185">Reference proteome</keyword>
<evidence type="ECO:0008006" key="6">
    <source>
        <dbReference type="Google" id="ProtNLM"/>
    </source>
</evidence>
<feature type="domain" description="Schlafen GTPase-like" evidence="3">
    <location>
        <begin position="289"/>
        <end position="423"/>
    </location>
</feature>
<evidence type="ECO:0000259" key="3">
    <source>
        <dbReference type="Pfam" id="PF21026"/>
    </source>
</evidence>
<protein>
    <recommendedName>
        <fullName evidence="6">Schlafen AlbA-2 domain-containing protein</fullName>
    </recommendedName>
</protein>
<dbReference type="InterPro" id="IPR029684">
    <property type="entry name" value="Schlafen"/>
</dbReference>
<dbReference type="Pfam" id="PF04326">
    <property type="entry name" value="SLFN_AlbA_2"/>
    <property type="match status" value="1"/>
</dbReference>
<feature type="domain" description="Poxin-Schlafen/Schlafen-like N-terminal" evidence="2">
    <location>
        <begin position="1"/>
        <end position="105"/>
    </location>
</feature>
<evidence type="ECO:0000259" key="2">
    <source>
        <dbReference type="Pfam" id="PF17057"/>
    </source>
</evidence>
<dbReference type="Pfam" id="PF17057">
    <property type="entry name" value="B3R"/>
    <property type="match status" value="1"/>
</dbReference>
<dbReference type="Ensembl" id="ENSPLOT00000032981.1">
    <property type="protein sequence ID" value="ENSPLOP00000029876.1"/>
    <property type="gene ID" value="ENSPLOG00000021864.1"/>
</dbReference>
<dbReference type="Pfam" id="PF21026">
    <property type="entry name" value="SLFN_GTPase-like"/>
    <property type="match status" value="1"/>
</dbReference>
<dbReference type="InterPro" id="IPR048729">
    <property type="entry name" value="SLFN_GTPase-like"/>
</dbReference>
<dbReference type="GO" id="GO:0043022">
    <property type="term" value="F:ribosome binding"/>
    <property type="evidence" value="ECO:0007669"/>
    <property type="project" value="TreeGrafter"/>
</dbReference>
<dbReference type="InterPro" id="IPR031450">
    <property type="entry name" value="Poxin-SLFN/SLFN_N"/>
</dbReference>
<dbReference type="GO" id="GO:0006402">
    <property type="term" value="P:mRNA catabolic process"/>
    <property type="evidence" value="ECO:0007669"/>
    <property type="project" value="TreeGrafter"/>
</dbReference>
<dbReference type="PANTHER" id="PTHR12155">
    <property type="entry name" value="SCHLAFEN"/>
    <property type="match status" value="1"/>
</dbReference>
<dbReference type="Proteomes" id="UP000694399">
    <property type="component" value="Unassembled WGS sequence"/>
</dbReference>
<accession>A0A8C8Y8J9</accession>
<reference evidence="4" key="1">
    <citation type="submission" date="2025-08" db="UniProtKB">
        <authorList>
            <consortium name="Ensembl"/>
        </authorList>
    </citation>
    <scope>IDENTIFICATION</scope>
</reference>
<dbReference type="GeneTree" id="ENSGT00410000025651"/>
<sequence>MQQGHNLLIFVKSWSPDVSSLPLRICSLCYNLYQRAVTSTVNLSASSALELLREKQSRAQRGRSRVKEWSSQKVPYGYIQEEEERRVSASELFQKDRLLYKEKLNVTESTRVELKRFTTRKIVPRIKEMLPHYVSAFANTLGGYLIIGVDDKNKEVFGCQREKVNPDLLKREIESCVEKLPTFHFCCEKPKVHFTTKILNVYQNDVLYGYVYVVHILLLCSIHRGPDSWIMRDNSVTRLTVEHWVAMMLDIQSGKAEENSPAPSALGSPSSPKKVLEFKRPLQQCLFPEIQFKPVSLFKKLFSDHKALKELMKTQIYPCSQGIVIFSRSWASDVGLRKERDVLCDALLIAVNSPLVLYTILIRPGWIGGLEYGRNTVHQLKQKLGTVGSYTGKVCAIPRLMHLSSTQCSPNEIPVHYPQSYRLAAKDEMEDLLPAFIIVSLCSRSLLSDQLGCEFFNLLTEEQCELLSESLQEL</sequence>
<dbReference type="InterPro" id="IPR038461">
    <property type="entry name" value="Schlafen_AlbA_2_dom_sf"/>
</dbReference>
<organism evidence="4 5">
    <name type="scientific">Panthera leo</name>
    <name type="common">Lion</name>
    <dbReference type="NCBI Taxonomy" id="9689"/>
    <lineage>
        <taxon>Eukaryota</taxon>
        <taxon>Metazoa</taxon>
        <taxon>Chordata</taxon>
        <taxon>Craniata</taxon>
        <taxon>Vertebrata</taxon>
        <taxon>Euteleostomi</taxon>
        <taxon>Mammalia</taxon>
        <taxon>Eutheria</taxon>
        <taxon>Laurasiatheria</taxon>
        <taxon>Carnivora</taxon>
        <taxon>Feliformia</taxon>
        <taxon>Felidae</taxon>
        <taxon>Pantherinae</taxon>
        <taxon>Panthera</taxon>
    </lineage>
</organism>
<dbReference type="AlphaFoldDB" id="A0A8C8Y8J9"/>